<dbReference type="EMBL" id="JAUFRC010000002">
    <property type="protein sequence ID" value="MDN3713573.1"/>
    <property type="molecule type" value="Genomic_DNA"/>
</dbReference>
<dbReference type="InterPro" id="IPR052919">
    <property type="entry name" value="TA_system_RNase"/>
</dbReference>
<dbReference type="PANTHER" id="PTHR36173:SF2">
    <property type="entry name" value="RIBONUCLEASE VAPC16"/>
    <property type="match status" value="1"/>
</dbReference>
<reference evidence="4" key="2">
    <citation type="journal article" date="2019" name="Int. J. Syst. Evol. Microbiol.">
        <title>The Global Catalogue of Microorganisms (GCM) 10K type strain sequencing project: providing services to taxonomists for standard genome sequencing and annotation.</title>
        <authorList>
            <consortium name="The Broad Institute Genomics Platform"/>
            <consortium name="The Broad Institute Genome Sequencing Center for Infectious Disease"/>
            <person name="Wu L."/>
            <person name="Ma J."/>
        </authorList>
    </citation>
    <scope>NUCLEOTIDE SEQUENCE [LARGE SCALE GENOMIC DNA]</scope>
    <source>
        <strain evidence="4">CECT 8482</strain>
    </source>
</reference>
<comment type="caution">
    <text evidence="3">The sequence shown here is derived from an EMBL/GenBank/DDBJ whole genome shotgun (WGS) entry which is preliminary data.</text>
</comment>
<dbReference type="EMBL" id="JAUFRC010000002">
    <property type="protein sequence ID" value="MDN3713826.1"/>
    <property type="molecule type" value="Genomic_DNA"/>
</dbReference>
<dbReference type="SUPFAM" id="SSF88723">
    <property type="entry name" value="PIN domain-like"/>
    <property type="match status" value="1"/>
</dbReference>
<organism evidence="3 4">
    <name type="scientific">Paracoccus cavernae</name>
    <dbReference type="NCBI Taxonomy" id="1571207"/>
    <lineage>
        <taxon>Bacteria</taxon>
        <taxon>Pseudomonadati</taxon>
        <taxon>Pseudomonadota</taxon>
        <taxon>Alphaproteobacteria</taxon>
        <taxon>Rhodobacterales</taxon>
        <taxon>Paracoccaceae</taxon>
        <taxon>Paracoccus</taxon>
    </lineage>
</organism>
<sequence>MNLLIDTHLLLWSAFAPAKVPARAAELMLDPAHQLWFSAASIWEVAIKRGLDRPDFRVEPGVLRAGLLANDYSELSVDGRHCLALTSLPAIHADPFDRMLIAQAISEGMVLLTADARIGQYSGPIEKV</sequence>
<dbReference type="InterPro" id="IPR041705">
    <property type="entry name" value="PIN_Sll0205"/>
</dbReference>
<reference evidence="3" key="3">
    <citation type="submission" date="2023-06" db="EMBL/GenBank/DDBJ databases">
        <authorList>
            <person name="Lucena T."/>
            <person name="Sun Q."/>
        </authorList>
    </citation>
    <scope>NUCLEOTIDE SEQUENCE</scope>
    <source>
        <strain evidence="3">CECT 8482</strain>
    </source>
</reference>
<reference evidence="3" key="1">
    <citation type="journal article" date="2014" name="Int. J. Syst. Evol. Microbiol.">
        <title>Complete genome of a new Firmicutes species belonging to the dominant human colonic microbiota ('Ruminococcus bicirculans') reveals two chromosomes and a selective capacity to utilize plant glucans.</title>
        <authorList>
            <consortium name="NISC Comparative Sequencing Program"/>
            <person name="Wegmann U."/>
            <person name="Louis P."/>
            <person name="Goesmann A."/>
            <person name="Henrissat B."/>
            <person name="Duncan S.H."/>
            <person name="Flint H.J."/>
        </authorList>
    </citation>
    <scope>NUCLEOTIDE SEQUENCE</scope>
    <source>
        <strain evidence="3">CECT 8482</strain>
    </source>
</reference>
<dbReference type="InterPro" id="IPR029060">
    <property type="entry name" value="PIN-like_dom_sf"/>
</dbReference>
<dbReference type="CDD" id="cd09872">
    <property type="entry name" value="PIN_Sll0205-like"/>
    <property type="match status" value="1"/>
</dbReference>
<evidence type="ECO:0000259" key="1">
    <source>
        <dbReference type="Pfam" id="PF01850"/>
    </source>
</evidence>
<name>A0ABT8DDB7_9RHOB</name>
<dbReference type="PANTHER" id="PTHR36173">
    <property type="entry name" value="RIBONUCLEASE VAPC16-RELATED"/>
    <property type="match status" value="1"/>
</dbReference>
<accession>A0ABT8DDB7</accession>
<dbReference type="InterPro" id="IPR002716">
    <property type="entry name" value="PIN_dom"/>
</dbReference>
<evidence type="ECO:0000313" key="3">
    <source>
        <dbReference type="EMBL" id="MDN3713826.1"/>
    </source>
</evidence>
<dbReference type="RefSeq" id="WP_377688205.1">
    <property type="nucleotide sequence ID" value="NZ_JBHMDZ010000048.1"/>
</dbReference>
<dbReference type="Pfam" id="PF01850">
    <property type="entry name" value="PIN"/>
    <property type="match status" value="1"/>
</dbReference>
<dbReference type="Proteomes" id="UP001243846">
    <property type="component" value="Unassembled WGS sequence"/>
</dbReference>
<evidence type="ECO:0000313" key="4">
    <source>
        <dbReference type="Proteomes" id="UP001243846"/>
    </source>
</evidence>
<protein>
    <submittedName>
        <fullName evidence="3">Type II toxin-antitoxin system VapC family toxin</fullName>
    </submittedName>
</protein>
<feature type="domain" description="PIN" evidence="1">
    <location>
        <begin position="4"/>
        <end position="121"/>
    </location>
</feature>
<gene>
    <name evidence="2" type="ORF">QWZ10_20810</name>
    <name evidence="3" type="ORF">QWZ10_22400</name>
</gene>
<proteinExistence type="predicted"/>
<evidence type="ECO:0000313" key="2">
    <source>
        <dbReference type="EMBL" id="MDN3713573.1"/>
    </source>
</evidence>
<keyword evidence="4" id="KW-1185">Reference proteome</keyword>